<dbReference type="InterPro" id="IPR023393">
    <property type="entry name" value="START-like_dom_sf"/>
</dbReference>
<dbReference type="InterPro" id="IPR019587">
    <property type="entry name" value="Polyketide_cyclase/dehydratase"/>
</dbReference>
<dbReference type="Gene3D" id="3.30.530.20">
    <property type="match status" value="1"/>
</dbReference>
<evidence type="ECO:0000313" key="1">
    <source>
        <dbReference type="EMBL" id="GED99916.1"/>
    </source>
</evidence>
<proteinExistence type="predicted"/>
<dbReference type="Pfam" id="PF10604">
    <property type="entry name" value="Polyketide_cyc2"/>
    <property type="match status" value="1"/>
</dbReference>
<evidence type="ECO:0000313" key="2">
    <source>
        <dbReference type="Proteomes" id="UP000444960"/>
    </source>
</evidence>
<dbReference type="Proteomes" id="UP000444960">
    <property type="component" value="Unassembled WGS sequence"/>
</dbReference>
<comment type="caution">
    <text evidence="1">The sequence shown here is derived from an EMBL/GenBank/DDBJ whole genome shotgun (WGS) entry which is preliminary data.</text>
</comment>
<organism evidence="1 2">
    <name type="scientific">Gordonia spumicola</name>
    <dbReference type="NCBI Taxonomy" id="589161"/>
    <lineage>
        <taxon>Bacteria</taxon>
        <taxon>Bacillati</taxon>
        <taxon>Actinomycetota</taxon>
        <taxon>Actinomycetes</taxon>
        <taxon>Mycobacteriales</taxon>
        <taxon>Gordoniaceae</taxon>
        <taxon>Gordonia</taxon>
    </lineage>
</organism>
<keyword evidence="2" id="KW-1185">Reference proteome</keyword>
<dbReference type="CDD" id="cd07818">
    <property type="entry name" value="SRPBCC_1"/>
    <property type="match status" value="1"/>
</dbReference>
<reference evidence="2" key="1">
    <citation type="submission" date="2019-06" db="EMBL/GenBank/DDBJ databases">
        <title>Gordonia isolated from sludge of a wastewater treatment plant.</title>
        <authorList>
            <person name="Tamura T."/>
            <person name="Aoyama K."/>
            <person name="Kang Y."/>
            <person name="Saito S."/>
            <person name="Akiyama N."/>
            <person name="Yazawa K."/>
            <person name="Gonoi T."/>
            <person name="Mikami Y."/>
        </authorList>
    </citation>
    <scope>NUCLEOTIDE SEQUENCE [LARGE SCALE GENOMIC DNA]</scope>
    <source>
        <strain evidence="2">NBRC 107696</strain>
    </source>
</reference>
<dbReference type="SUPFAM" id="SSF55961">
    <property type="entry name" value="Bet v1-like"/>
    <property type="match status" value="1"/>
</dbReference>
<sequence length="153" mass="16372">MCGMPSFSNSRSVVIPASAATIHPLINDLRQWQRWSPWEGLDPALRRTYSGAESGVGAVYEWVGNSKAGAGSMTITSSTADRIVIDLLFTAPFAAKNVATFELSPEGDGTRVTWTMSGSRNLLMSIAGTLFFDKAIGKDFEKGLSALDHAARG</sequence>
<dbReference type="AlphaFoldDB" id="A0A7I9V3V6"/>
<name>A0A7I9V3V6_9ACTN</name>
<accession>A0A7I9V3V6</accession>
<dbReference type="EMBL" id="BJOV01000001">
    <property type="protein sequence ID" value="GED99916.1"/>
    <property type="molecule type" value="Genomic_DNA"/>
</dbReference>
<protein>
    <submittedName>
        <fullName evidence="1">Polyketide cyclase</fullName>
    </submittedName>
</protein>
<gene>
    <name evidence="1" type="ORF">nbrc107696_03630</name>
</gene>